<protein>
    <submittedName>
        <fullName evidence="5">RimJ/RimL family protein N-acetyltransferase</fullName>
    </submittedName>
</protein>
<name>A0A2M9D2V3_9MICO</name>
<comment type="similarity">
    <text evidence="3">Belongs to the acetyltransferase family. RimJ subfamily.</text>
</comment>
<dbReference type="EMBL" id="PGFH01000002">
    <property type="protein sequence ID" value="PJJ78514.1"/>
    <property type="molecule type" value="Genomic_DNA"/>
</dbReference>
<dbReference type="AlphaFoldDB" id="A0A2M9D2V3"/>
<evidence type="ECO:0000313" key="6">
    <source>
        <dbReference type="Proteomes" id="UP000231742"/>
    </source>
</evidence>
<dbReference type="InterPro" id="IPR051531">
    <property type="entry name" value="N-acetyltransferase"/>
</dbReference>
<dbReference type="PANTHER" id="PTHR43792:SF8">
    <property type="entry name" value="[RIBOSOMAL PROTEIN US5]-ALANINE N-ACETYLTRANSFERASE"/>
    <property type="match status" value="1"/>
</dbReference>
<dbReference type="InterPro" id="IPR000182">
    <property type="entry name" value="GNAT_dom"/>
</dbReference>
<organism evidence="5 6">
    <name type="scientific">Salinibacterium amurskyense</name>
    <dbReference type="NCBI Taxonomy" id="205941"/>
    <lineage>
        <taxon>Bacteria</taxon>
        <taxon>Bacillati</taxon>
        <taxon>Actinomycetota</taxon>
        <taxon>Actinomycetes</taxon>
        <taxon>Micrococcales</taxon>
        <taxon>Microbacteriaceae</taxon>
        <taxon>Salinibacterium</taxon>
    </lineage>
</organism>
<sequence>MQVFSLSSERLTLDALTGDDVELMTAYCQDPIFEHTLTIPWPYVKSDAEFFINNLVAQWWEDDDEYTWAIRETGKPELLGVISFRLYNDTIGYWMGEPHRGKGFMKEAVAEVCRWVFSTGRPEVRWEALVGNKASAAIAKSLGFIYTGIEPASSEYRGGTHPPSWWATLTAPDENPTYEVESGQPWPV</sequence>
<dbReference type="SUPFAM" id="SSF55729">
    <property type="entry name" value="Acyl-CoA N-acyltransferases (Nat)"/>
    <property type="match status" value="1"/>
</dbReference>
<gene>
    <name evidence="5" type="ORF">CLV85_2089</name>
</gene>
<reference evidence="5 6" key="1">
    <citation type="submission" date="2017-11" db="EMBL/GenBank/DDBJ databases">
        <title>Genomic Encyclopedia of Archaeal and Bacterial Type Strains, Phase II (KMG-II): From Individual Species to Whole Genera.</title>
        <authorList>
            <person name="Goeker M."/>
        </authorList>
    </citation>
    <scope>NUCLEOTIDE SEQUENCE [LARGE SCALE GENOMIC DNA]</scope>
    <source>
        <strain evidence="5 6">DSM 16400</strain>
    </source>
</reference>
<evidence type="ECO:0000259" key="4">
    <source>
        <dbReference type="PROSITE" id="PS51186"/>
    </source>
</evidence>
<keyword evidence="2" id="KW-0012">Acyltransferase</keyword>
<dbReference type="Pfam" id="PF13302">
    <property type="entry name" value="Acetyltransf_3"/>
    <property type="match status" value="1"/>
</dbReference>
<proteinExistence type="inferred from homology"/>
<evidence type="ECO:0000256" key="2">
    <source>
        <dbReference type="ARBA" id="ARBA00023315"/>
    </source>
</evidence>
<keyword evidence="1 5" id="KW-0808">Transferase</keyword>
<evidence type="ECO:0000256" key="1">
    <source>
        <dbReference type="ARBA" id="ARBA00022679"/>
    </source>
</evidence>
<comment type="caution">
    <text evidence="5">The sequence shown here is derived from an EMBL/GenBank/DDBJ whole genome shotgun (WGS) entry which is preliminary data.</text>
</comment>
<dbReference type="PROSITE" id="PS51186">
    <property type="entry name" value="GNAT"/>
    <property type="match status" value="1"/>
</dbReference>
<dbReference type="Proteomes" id="UP000231742">
    <property type="component" value="Unassembled WGS sequence"/>
</dbReference>
<feature type="domain" description="N-acetyltransferase" evidence="4">
    <location>
        <begin position="11"/>
        <end position="172"/>
    </location>
</feature>
<evidence type="ECO:0000313" key="5">
    <source>
        <dbReference type="EMBL" id="PJJ78514.1"/>
    </source>
</evidence>
<evidence type="ECO:0000256" key="3">
    <source>
        <dbReference type="ARBA" id="ARBA00038502"/>
    </source>
</evidence>
<dbReference type="OrthoDB" id="9795188at2"/>
<keyword evidence="6" id="KW-1185">Reference proteome</keyword>
<dbReference type="InterPro" id="IPR016181">
    <property type="entry name" value="Acyl_CoA_acyltransferase"/>
</dbReference>
<accession>A0A2M9D2V3</accession>
<dbReference type="GO" id="GO:0016747">
    <property type="term" value="F:acyltransferase activity, transferring groups other than amino-acyl groups"/>
    <property type="evidence" value="ECO:0007669"/>
    <property type="project" value="InterPro"/>
</dbReference>
<dbReference type="Gene3D" id="3.40.630.30">
    <property type="match status" value="1"/>
</dbReference>
<dbReference type="PANTHER" id="PTHR43792">
    <property type="entry name" value="GNAT FAMILY, PUTATIVE (AFU_ORTHOLOGUE AFUA_3G00765)-RELATED-RELATED"/>
    <property type="match status" value="1"/>
</dbReference>
<dbReference type="RefSeq" id="WP_100389553.1">
    <property type="nucleotide sequence ID" value="NZ_BMZU01000002.1"/>
</dbReference>